<evidence type="ECO:0000313" key="4">
    <source>
        <dbReference type="Proteomes" id="UP000262524"/>
    </source>
</evidence>
<evidence type="ECO:0000256" key="1">
    <source>
        <dbReference type="ARBA" id="ARBA00006763"/>
    </source>
</evidence>
<dbReference type="SUPFAM" id="SSF102405">
    <property type="entry name" value="MCP/YpsA-like"/>
    <property type="match status" value="1"/>
</dbReference>
<dbReference type="NCBIfam" id="TIGR00730">
    <property type="entry name" value="Rossman fold protein, TIGR00730 family"/>
    <property type="match status" value="1"/>
</dbReference>
<keyword evidence="2" id="KW-0203">Cytokinin biosynthesis</keyword>
<dbReference type="GO" id="GO:0009691">
    <property type="term" value="P:cytokinin biosynthetic process"/>
    <property type="evidence" value="ECO:0007669"/>
    <property type="project" value="UniProtKB-UniRule"/>
</dbReference>
<gene>
    <name evidence="3" type="ORF">DXD91_12625</name>
</gene>
<dbReference type="AlphaFoldDB" id="A0A374NCD4"/>
<dbReference type="PANTHER" id="PTHR31223:SF70">
    <property type="entry name" value="LOG FAMILY PROTEIN YJL055W"/>
    <property type="match status" value="1"/>
</dbReference>
<name>A0A374NCD4_9FIRM</name>
<comment type="caution">
    <text evidence="3">The sequence shown here is derived from an EMBL/GenBank/DDBJ whole genome shotgun (WGS) entry which is preliminary data.</text>
</comment>
<proteinExistence type="inferred from homology"/>
<reference evidence="3 4" key="1">
    <citation type="submission" date="2018-08" db="EMBL/GenBank/DDBJ databases">
        <title>A genome reference for cultivated species of the human gut microbiota.</title>
        <authorList>
            <person name="Zou Y."/>
            <person name="Xue W."/>
            <person name="Luo G."/>
        </authorList>
    </citation>
    <scope>NUCLEOTIDE SEQUENCE [LARGE SCALE GENOMIC DNA]</scope>
    <source>
        <strain evidence="3 4">TM10-1AC</strain>
    </source>
</reference>
<dbReference type="Proteomes" id="UP000262524">
    <property type="component" value="Unassembled WGS sequence"/>
</dbReference>
<dbReference type="Pfam" id="PF03641">
    <property type="entry name" value="Lysine_decarbox"/>
    <property type="match status" value="1"/>
</dbReference>
<dbReference type="EC" id="3.2.2.n1" evidence="2"/>
<dbReference type="InterPro" id="IPR031100">
    <property type="entry name" value="LOG_fam"/>
</dbReference>
<protein>
    <recommendedName>
        <fullName evidence="2">Cytokinin riboside 5'-monophosphate phosphoribohydrolase</fullName>
        <ecNumber evidence="2">3.2.2.n1</ecNumber>
    </recommendedName>
</protein>
<dbReference type="PANTHER" id="PTHR31223">
    <property type="entry name" value="LOG FAMILY PROTEIN YJL055W"/>
    <property type="match status" value="1"/>
</dbReference>
<dbReference type="InterPro" id="IPR005269">
    <property type="entry name" value="LOG"/>
</dbReference>
<keyword evidence="2" id="KW-0378">Hydrolase</keyword>
<dbReference type="EMBL" id="QSOE01000109">
    <property type="protein sequence ID" value="RGI81675.1"/>
    <property type="molecule type" value="Genomic_DNA"/>
</dbReference>
<organism evidence="3 4">
    <name type="scientific">Anaerobutyricum hallii</name>
    <dbReference type="NCBI Taxonomy" id="39488"/>
    <lineage>
        <taxon>Bacteria</taxon>
        <taxon>Bacillati</taxon>
        <taxon>Bacillota</taxon>
        <taxon>Clostridia</taxon>
        <taxon>Lachnospirales</taxon>
        <taxon>Lachnospiraceae</taxon>
        <taxon>Anaerobutyricum</taxon>
    </lineage>
</organism>
<dbReference type="GO" id="GO:0016799">
    <property type="term" value="F:hydrolase activity, hydrolyzing N-glycosyl compounds"/>
    <property type="evidence" value="ECO:0007669"/>
    <property type="project" value="TreeGrafter"/>
</dbReference>
<sequence>MLKLSSTNKTRGGAIMTKLTICMYGAASNRINSIYINAAEALGKEIAKRHHKLIYGGGASGLMGACANGVLENGGEVTGVVPTFMNKFEPIKSECTEIVRTETMSLRKEVMEENADAFVIAPGGIGTFDEFFQILTLTELGRSAKPIIVYNVSGFYDDTIAIIDKLIGMGFIRESVKSLFSVCETPEEVLNAVEWLTSQ</sequence>
<accession>A0A374NCD4</accession>
<comment type="similarity">
    <text evidence="1 2">Belongs to the LOG family.</text>
</comment>
<evidence type="ECO:0000313" key="3">
    <source>
        <dbReference type="EMBL" id="RGI81675.1"/>
    </source>
</evidence>
<dbReference type="GO" id="GO:0005829">
    <property type="term" value="C:cytosol"/>
    <property type="evidence" value="ECO:0007669"/>
    <property type="project" value="TreeGrafter"/>
</dbReference>
<dbReference type="Gene3D" id="3.40.50.450">
    <property type="match status" value="1"/>
</dbReference>
<evidence type="ECO:0000256" key="2">
    <source>
        <dbReference type="RuleBase" id="RU363015"/>
    </source>
</evidence>